<feature type="region of interest" description="Disordered" evidence="2">
    <location>
        <begin position="760"/>
        <end position="808"/>
    </location>
</feature>
<dbReference type="InterPro" id="IPR052838">
    <property type="entry name" value="Myosin-XVI"/>
</dbReference>
<name>A0ABM3WVU9_ERIEU</name>
<feature type="compositionally biased region" description="Acidic residues" evidence="2">
    <location>
        <begin position="295"/>
        <end position="305"/>
    </location>
</feature>
<dbReference type="Pfam" id="PF15452">
    <property type="entry name" value="NYAP_C"/>
    <property type="match status" value="1"/>
</dbReference>
<evidence type="ECO:0000256" key="1">
    <source>
        <dbReference type="ARBA" id="ARBA00022553"/>
    </source>
</evidence>
<feature type="compositionally biased region" description="Basic and acidic residues" evidence="2">
    <location>
        <begin position="101"/>
        <end position="122"/>
    </location>
</feature>
<dbReference type="Pfam" id="PF15439">
    <property type="entry name" value="NYAP_N"/>
    <property type="match status" value="1"/>
</dbReference>
<feature type="compositionally biased region" description="Basic residues" evidence="2">
    <location>
        <begin position="662"/>
        <end position="680"/>
    </location>
</feature>
<feature type="region of interest" description="Disordered" evidence="2">
    <location>
        <begin position="199"/>
        <end position="312"/>
    </location>
</feature>
<feature type="compositionally biased region" description="Pro residues" evidence="2">
    <location>
        <begin position="899"/>
        <end position="908"/>
    </location>
</feature>
<feature type="region of interest" description="Disordered" evidence="2">
    <location>
        <begin position="87"/>
        <end position="186"/>
    </location>
</feature>
<dbReference type="InterPro" id="IPR039482">
    <property type="entry name" value="NYAP_N"/>
</dbReference>
<feature type="compositionally biased region" description="Basic residues" evidence="2">
    <location>
        <begin position="223"/>
        <end position="233"/>
    </location>
</feature>
<accession>A0ABM3WVU9</accession>
<feature type="region of interest" description="Disordered" evidence="2">
    <location>
        <begin position="891"/>
        <end position="924"/>
    </location>
</feature>
<feature type="compositionally biased region" description="Low complexity" evidence="2">
    <location>
        <begin position="147"/>
        <end position="159"/>
    </location>
</feature>
<evidence type="ECO:0000259" key="3">
    <source>
        <dbReference type="Pfam" id="PF15439"/>
    </source>
</evidence>
<organism evidence="5 6">
    <name type="scientific">Erinaceus europaeus</name>
    <name type="common">Western European hedgehog</name>
    <dbReference type="NCBI Taxonomy" id="9365"/>
    <lineage>
        <taxon>Eukaryota</taxon>
        <taxon>Metazoa</taxon>
        <taxon>Chordata</taxon>
        <taxon>Craniata</taxon>
        <taxon>Vertebrata</taxon>
        <taxon>Euteleostomi</taxon>
        <taxon>Mammalia</taxon>
        <taxon>Eutheria</taxon>
        <taxon>Laurasiatheria</taxon>
        <taxon>Eulipotyphla</taxon>
        <taxon>Erinaceidae</taxon>
        <taxon>Erinaceinae</taxon>
        <taxon>Erinaceus</taxon>
    </lineage>
</organism>
<dbReference type="InterPro" id="IPR029353">
    <property type="entry name" value="NYAP_C"/>
</dbReference>
<feature type="compositionally biased region" description="Pro residues" evidence="2">
    <location>
        <begin position="259"/>
        <end position="273"/>
    </location>
</feature>
<dbReference type="GeneID" id="103125428"/>
<dbReference type="PANTHER" id="PTHR47335:SF1">
    <property type="entry name" value="UNCONVENTIONAL MYOSIN-XVI"/>
    <property type="match status" value="1"/>
</dbReference>
<feature type="compositionally biased region" description="Pro residues" evidence="2">
    <location>
        <begin position="434"/>
        <end position="445"/>
    </location>
</feature>
<keyword evidence="5" id="KW-1185">Reference proteome</keyword>
<dbReference type="Proteomes" id="UP001652624">
    <property type="component" value="Unplaced"/>
</dbReference>
<feature type="domain" description="Neuronal tyrosine-phosphorylated phosphoinositide-3-kinase adapter C-terminal" evidence="4">
    <location>
        <begin position="736"/>
        <end position="790"/>
    </location>
</feature>
<evidence type="ECO:0000259" key="4">
    <source>
        <dbReference type="Pfam" id="PF15452"/>
    </source>
</evidence>
<proteinExistence type="predicted"/>
<evidence type="ECO:0000256" key="2">
    <source>
        <dbReference type="SAM" id="MobiDB-lite"/>
    </source>
</evidence>
<dbReference type="PANTHER" id="PTHR47335">
    <property type="entry name" value="UNCONVENTIONAL MYOSIN-XVI"/>
    <property type="match status" value="1"/>
</dbReference>
<feature type="compositionally biased region" description="Basic and acidic residues" evidence="2">
    <location>
        <begin position="456"/>
        <end position="471"/>
    </location>
</feature>
<dbReference type="PROSITE" id="PS50096">
    <property type="entry name" value="IQ"/>
    <property type="match status" value="1"/>
</dbReference>
<feature type="domain" description="Neuronal tyrosine-phosphorylated phosphoinositide-3-kinase adapter N-terminal" evidence="3">
    <location>
        <begin position="99"/>
        <end position="445"/>
    </location>
</feature>
<sequence length="924" mass="100027">MGTRQVFLRPGLAEQLYELCFQRQRKIVTCQKVIRGFLSRQRLLQKRRSSQQEATSVNSFLQVTEDLGLRTYNKLVIQNAADIARESDRLRNETSGAPHRARMEPRSLPEEGAMRSEDKDTPRTPQPSSVPAPLAVDSLLQGPAGPSSRSPSLHSVLSLDDSGGLPSPRKQPPPKPKRDPATRLSASYEAVSTCLWSAARDPATEGLSRPRPHSDDYSTMKKIPPRKPKRSPHTRLSGSSEEISDPGAQGPRSRIHLLPRPPGVPAPGAPTSPAPEDGEPIYIEMLGRPRSPDPTEPEAEAEAVYEEMKYSQPPESVVWGVQMPTARGDSRNGLPPEDGDRDSWDIPPPFPNLLQHRPPLLVFPPTPITCSPASDESPLTPLEVKKLPVLETSLKYPAPSEGTSPLSPQYCRGQKGDGERPVSPGALAWMGPPQVSPPPTPPPAAPWRHFTLPPEPETHGPEVPKGHHKPETQGPEVPKGHHKPGAQSPEVPKGHHKPGAQSPEVPKGHQKPGAQSPEVPKGHQKPGPHSPEVPKGYQKPGPHSPEVPKGHHKPGTQSPEVPKGHHKPGPHSPEVPMGHHKPGAQSPELSKGHQKPGSHSPEVPKGHHKPGPHSPEVPKGHHKPGPYSPEVPKGHQKPGSHSPEVPKGYQKPGSHSPEVPKGHQKPGSHSPKVPKGHQKPGSHSPEVPKGHPQVGNSALGPGPCNTFSKIQYSPAKAVRVDHKKTNSNAASPAPYSPPNSRALNSPLDELASLFSSGRSVLRRSAAGRRIREPEGFERNMNLRTQDGPPRTPEVTSETPDRNANSRDSVFSEVLFSSVTAENGNSLPGGLPEEDGFSRVSVGGTAPSPFQRHRESHTSQVIHQLRLSGNESTALQQLLDWRRQLCERTEDWPGLQAPEPRAPPPPPCKKPGLLKKPSELWDSPL</sequence>
<protein>
    <submittedName>
        <fullName evidence="6">Unconventional myosin-XVI</fullName>
    </submittedName>
</protein>
<feature type="region of interest" description="Disordered" evidence="2">
    <location>
        <begin position="395"/>
        <end position="745"/>
    </location>
</feature>
<dbReference type="Gene3D" id="1.20.5.4820">
    <property type="match status" value="1"/>
</dbReference>
<evidence type="ECO:0000313" key="6">
    <source>
        <dbReference type="RefSeq" id="XP_060040690.1"/>
    </source>
</evidence>
<dbReference type="RefSeq" id="XP_060040690.1">
    <property type="nucleotide sequence ID" value="XM_060184707.1"/>
</dbReference>
<gene>
    <name evidence="6" type="primary">LOC103125428</name>
</gene>
<feature type="region of interest" description="Disordered" evidence="2">
    <location>
        <begin position="324"/>
        <end position="358"/>
    </location>
</feature>
<feature type="compositionally biased region" description="Low complexity" evidence="2">
    <location>
        <begin position="726"/>
        <end position="742"/>
    </location>
</feature>
<reference evidence="6" key="1">
    <citation type="submission" date="2025-08" db="UniProtKB">
        <authorList>
            <consortium name="RefSeq"/>
        </authorList>
    </citation>
    <scope>IDENTIFICATION</scope>
</reference>
<evidence type="ECO:0000313" key="5">
    <source>
        <dbReference type="Proteomes" id="UP001652624"/>
    </source>
</evidence>
<keyword evidence="1" id="KW-0597">Phosphoprotein</keyword>